<keyword evidence="2" id="KW-1185">Reference proteome</keyword>
<proteinExistence type="predicted"/>
<reference evidence="1 2" key="1">
    <citation type="submission" date="2021-06" db="EMBL/GenBank/DDBJ databases">
        <title>A haploid diamondback moth (Plutella xylostella L.) genome assembly resolves 31 chromosomes and identifies a diamide resistance mutation.</title>
        <authorList>
            <person name="Ward C.M."/>
            <person name="Perry K.D."/>
            <person name="Baker G."/>
            <person name="Powis K."/>
            <person name="Heckel D.G."/>
            <person name="Baxter S.W."/>
        </authorList>
    </citation>
    <scope>NUCLEOTIDE SEQUENCE [LARGE SCALE GENOMIC DNA]</scope>
    <source>
        <strain evidence="1 2">LV</strain>
        <tissue evidence="1">Single pupa</tissue>
    </source>
</reference>
<name>A0ABQ7QL40_PLUXY</name>
<accession>A0ABQ7QL40</accession>
<evidence type="ECO:0000313" key="1">
    <source>
        <dbReference type="EMBL" id="KAG7305901.1"/>
    </source>
</evidence>
<dbReference type="EMBL" id="JAHIBW010000012">
    <property type="protein sequence ID" value="KAG7305901.1"/>
    <property type="molecule type" value="Genomic_DNA"/>
</dbReference>
<comment type="caution">
    <text evidence="1">The sequence shown here is derived from an EMBL/GenBank/DDBJ whole genome shotgun (WGS) entry which is preliminary data.</text>
</comment>
<gene>
    <name evidence="1" type="ORF">JYU34_008453</name>
</gene>
<organism evidence="1 2">
    <name type="scientific">Plutella xylostella</name>
    <name type="common">Diamondback moth</name>
    <name type="synonym">Plutella maculipennis</name>
    <dbReference type="NCBI Taxonomy" id="51655"/>
    <lineage>
        <taxon>Eukaryota</taxon>
        <taxon>Metazoa</taxon>
        <taxon>Ecdysozoa</taxon>
        <taxon>Arthropoda</taxon>
        <taxon>Hexapoda</taxon>
        <taxon>Insecta</taxon>
        <taxon>Pterygota</taxon>
        <taxon>Neoptera</taxon>
        <taxon>Endopterygota</taxon>
        <taxon>Lepidoptera</taxon>
        <taxon>Glossata</taxon>
        <taxon>Ditrysia</taxon>
        <taxon>Yponomeutoidea</taxon>
        <taxon>Plutellidae</taxon>
        <taxon>Plutella</taxon>
    </lineage>
</organism>
<sequence length="73" mass="8246">MSKTICFIRAKTKIRKLSVMEVLYADDVCLMTDCLESPQFSPFPNPPYYNAKKTLAHSSSLIALPRVIPTILK</sequence>
<evidence type="ECO:0000313" key="2">
    <source>
        <dbReference type="Proteomes" id="UP000823941"/>
    </source>
</evidence>
<dbReference type="Proteomes" id="UP000823941">
    <property type="component" value="Chromosome 12"/>
</dbReference>
<protein>
    <submittedName>
        <fullName evidence="1">Uncharacterized protein</fullName>
    </submittedName>
</protein>